<dbReference type="RefSeq" id="WP_147846252.1">
    <property type="nucleotide sequence ID" value="NZ_VDUZ01000006.1"/>
</dbReference>
<keyword evidence="2" id="KW-0663">Pyridoxal phosphate</keyword>
<protein>
    <submittedName>
        <fullName evidence="7">PLP-dependent aminotransferase family protein</fullName>
    </submittedName>
</protein>
<evidence type="ECO:0000256" key="1">
    <source>
        <dbReference type="ARBA" id="ARBA00005384"/>
    </source>
</evidence>
<dbReference type="OrthoDB" id="9808770at2"/>
<dbReference type="CDD" id="cd07377">
    <property type="entry name" value="WHTH_GntR"/>
    <property type="match status" value="1"/>
</dbReference>
<proteinExistence type="inferred from homology"/>
<dbReference type="InterPro" id="IPR015421">
    <property type="entry name" value="PyrdxlP-dep_Trfase_major"/>
</dbReference>
<name>A0A5C8PSM5_9HYPH</name>
<dbReference type="InterPro" id="IPR036390">
    <property type="entry name" value="WH_DNA-bd_sf"/>
</dbReference>
<dbReference type="InterPro" id="IPR004839">
    <property type="entry name" value="Aminotransferase_I/II_large"/>
</dbReference>
<dbReference type="Proteomes" id="UP000321638">
    <property type="component" value="Unassembled WGS sequence"/>
</dbReference>
<accession>A0A5C8PSM5</accession>
<dbReference type="AlphaFoldDB" id="A0A5C8PSM5"/>
<keyword evidence="3" id="KW-0805">Transcription regulation</keyword>
<dbReference type="CDD" id="cd00609">
    <property type="entry name" value="AAT_like"/>
    <property type="match status" value="1"/>
</dbReference>
<organism evidence="7 8">
    <name type="scientific">Vineibacter terrae</name>
    <dbReference type="NCBI Taxonomy" id="2586908"/>
    <lineage>
        <taxon>Bacteria</taxon>
        <taxon>Pseudomonadati</taxon>
        <taxon>Pseudomonadota</taxon>
        <taxon>Alphaproteobacteria</taxon>
        <taxon>Hyphomicrobiales</taxon>
        <taxon>Vineibacter</taxon>
    </lineage>
</organism>
<evidence type="ECO:0000256" key="5">
    <source>
        <dbReference type="ARBA" id="ARBA00023163"/>
    </source>
</evidence>
<evidence type="ECO:0000313" key="8">
    <source>
        <dbReference type="Proteomes" id="UP000321638"/>
    </source>
</evidence>
<evidence type="ECO:0000313" key="7">
    <source>
        <dbReference type="EMBL" id="TXL78781.1"/>
    </source>
</evidence>
<evidence type="ECO:0000259" key="6">
    <source>
        <dbReference type="PROSITE" id="PS50949"/>
    </source>
</evidence>
<feature type="domain" description="HTH gntR-type" evidence="6">
    <location>
        <begin position="9"/>
        <end position="77"/>
    </location>
</feature>
<reference evidence="7 8" key="1">
    <citation type="submission" date="2019-06" db="EMBL/GenBank/DDBJ databases">
        <title>New taxonomy in bacterial strain CC-CFT640, isolated from vineyard.</title>
        <authorList>
            <person name="Lin S.-Y."/>
            <person name="Tsai C.-F."/>
            <person name="Young C.-C."/>
        </authorList>
    </citation>
    <scope>NUCLEOTIDE SEQUENCE [LARGE SCALE GENOMIC DNA]</scope>
    <source>
        <strain evidence="7 8">CC-CFT640</strain>
    </source>
</reference>
<keyword evidence="7" id="KW-0808">Transferase</keyword>
<dbReference type="Gene3D" id="1.10.10.10">
    <property type="entry name" value="Winged helix-like DNA-binding domain superfamily/Winged helix DNA-binding domain"/>
    <property type="match status" value="1"/>
</dbReference>
<comment type="caution">
    <text evidence="7">The sequence shown here is derived from an EMBL/GenBank/DDBJ whole genome shotgun (WGS) entry which is preliminary data.</text>
</comment>
<dbReference type="PRINTS" id="PR00035">
    <property type="entry name" value="HTHGNTR"/>
</dbReference>
<comment type="similarity">
    <text evidence="1">In the C-terminal section; belongs to the class-I pyridoxal-phosphate-dependent aminotransferase family.</text>
</comment>
<evidence type="ECO:0000256" key="3">
    <source>
        <dbReference type="ARBA" id="ARBA00023015"/>
    </source>
</evidence>
<dbReference type="Gene3D" id="3.40.640.10">
    <property type="entry name" value="Type I PLP-dependent aspartate aminotransferase-like (Major domain)"/>
    <property type="match status" value="1"/>
</dbReference>
<gene>
    <name evidence="7" type="ORF">FHP25_07240</name>
</gene>
<evidence type="ECO:0000256" key="2">
    <source>
        <dbReference type="ARBA" id="ARBA00022898"/>
    </source>
</evidence>
<dbReference type="PANTHER" id="PTHR46577">
    <property type="entry name" value="HTH-TYPE TRANSCRIPTIONAL REGULATORY PROTEIN GABR"/>
    <property type="match status" value="1"/>
</dbReference>
<dbReference type="SUPFAM" id="SSF53383">
    <property type="entry name" value="PLP-dependent transferases"/>
    <property type="match status" value="1"/>
</dbReference>
<dbReference type="InterPro" id="IPR051446">
    <property type="entry name" value="HTH_trans_reg/aminotransferase"/>
</dbReference>
<dbReference type="GO" id="GO:0008483">
    <property type="term" value="F:transaminase activity"/>
    <property type="evidence" value="ECO:0007669"/>
    <property type="project" value="UniProtKB-KW"/>
</dbReference>
<dbReference type="InterPro" id="IPR015424">
    <property type="entry name" value="PyrdxlP-dep_Trfase"/>
</dbReference>
<keyword evidence="5" id="KW-0804">Transcription</keyword>
<dbReference type="SMART" id="SM00345">
    <property type="entry name" value="HTH_GNTR"/>
    <property type="match status" value="1"/>
</dbReference>
<dbReference type="EMBL" id="VDUZ01000006">
    <property type="protein sequence ID" value="TXL78781.1"/>
    <property type="molecule type" value="Genomic_DNA"/>
</dbReference>
<dbReference type="PROSITE" id="PS50949">
    <property type="entry name" value="HTH_GNTR"/>
    <property type="match status" value="1"/>
</dbReference>
<dbReference type="Pfam" id="PF00392">
    <property type="entry name" value="GntR"/>
    <property type="match status" value="1"/>
</dbReference>
<dbReference type="GO" id="GO:0003677">
    <property type="term" value="F:DNA binding"/>
    <property type="evidence" value="ECO:0007669"/>
    <property type="project" value="UniProtKB-KW"/>
</dbReference>
<dbReference type="GO" id="GO:0003700">
    <property type="term" value="F:DNA-binding transcription factor activity"/>
    <property type="evidence" value="ECO:0007669"/>
    <property type="project" value="InterPro"/>
</dbReference>
<dbReference type="Pfam" id="PF00155">
    <property type="entry name" value="Aminotran_1_2"/>
    <property type="match status" value="1"/>
</dbReference>
<dbReference type="GO" id="GO:0030170">
    <property type="term" value="F:pyridoxal phosphate binding"/>
    <property type="evidence" value="ECO:0007669"/>
    <property type="project" value="InterPro"/>
</dbReference>
<dbReference type="PANTHER" id="PTHR46577:SF1">
    <property type="entry name" value="HTH-TYPE TRANSCRIPTIONAL REGULATORY PROTEIN GABR"/>
    <property type="match status" value="1"/>
</dbReference>
<keyword evidence="8" id="KW-1185">Reference proteome</keyword>
<keyword evidence="7" id="KW-0032">Aminotransferase</keyword>
<dbReference type="InterPro" id="IPR036388">
    <property type="entry name" value="WH-like_DNA-bd_sf"/>
</dbReference>
<dbReference type="SUPFAM" id="SSF46785">
    <property type="entry name" value="Winged helix' DNA-binding domain"/>
    <property type="match status" value="1"/>
</dbReference>
<evidence type="ECO:0000256" key="4">
    <source>
        <dbReference type="ARBA" id="ARBA00023125"/>
    </source>
</evidence>
<sequence length="491" mass="53572">MFIRSDQAGPIYQQLYRWMREAILRGELQPGARLPATRTLAQDAGVSRNTILLVYDQLRAEGYVEGHVGAGTFVARELPDDVLRPPPPRSAHPEAVADGAALGISAYAKRAQIILSPSMAPSVPNVRFDFRYGLPGVAEFPRDIWRRLLARQARRFSSETSRYAHPAGLPRLRQVIADYLRRARAVDCTEDRVIVVNGSQQALDLIARTLIDPGDKVLVEEPHYLGAREVFQAAGAELVPCPVDGDGLDIERAPAAAAKARLAYVTPSHQFPTGAVMPLARRLALLAWARKTRAYVVEDDYDSEFRYGGRPVEAVQALDAAGQVIYVGTMSKTLFPSLRIGFLVLPPALLKPVLAIKHLSDRHTPTLPQSVLADFIAEGYFERHVRRARTQNARRRAALLEALARTFGDSVTVQGSNAGLHLVAWFPDRPASDTGVIVATAAAAGVGVYPISPYYLSEPQSAGLLLGYGALSERDIDAGIRLLGRALGREN</sequence>
<dbReference type="InterPro" id="IPR000524">
    <property type="entry name" value="Tscrpt_reg_HTH_GntR"/>
</dbReference>
<keyword evidence="4" id="KW-0238">DNA-binding</keyword>